<sequence>MTDLPADPPADQTDGHPENLPAEADVAICGAGPIGAATAYFLARTSPELRIVVLSADPADDPGHVSTYRYSGGSIRWTWPDPVKQEMTTETAAFVQGLLADGVDLAAIENTYHLLHTGEHIPALNISATRLVAHLLEQAADAGAQIVSDAVVEGVRPDGSGHLVDTARGTVRAERVLVALGAANARLFPQTGTELEKRQLFVLDLPVPPERARMPHTIVPVGDGFGYAFVKSVEGRLRVLVGQEDIVEDDDLSGPVDHWTALLDSGLGTALPWLRDAKVEQILWGVDVAQKKLVLDEPSPGLLLAGCGSSVRSSAWLGRTLAERLVAQPVPSPRARPGSAGSRPPARR</sequence>
<name>A0ABQ5STH8_9ACTN</name>
<accession>A0ABQ5STH8</accession>
<gene>
    <name evidence="3" type="ORF">GCM10017579_09540</name>
</gene>
<dbReference type="Gene3D" id="3.30.9.10">
    <property type="entry name" value="D-Amino Acid Oxidase, subunit A, domain 2"/>
    <property type="match status" value="1"/>
</dbReference>
<organism evidence="3 4">
    <name type="scientific">Nocardioides luteus</name>
    <dbReference type="NCBI Taxonomy" id="1844"/>
    <lineage>
        <taxon>Bacteria</taxon>
        <taxon>Bacillati</taxon>
        <taxon>Actinomycetota</taxon>
        <taxon>Actinomycetes</taxon>
        <taxon>Propionibacteriales</taxon>
        <taxon>Nocardioidaceae</taxon>
        <taxon>Nocardioides</taxon>
    </lineage>
</organism>
<dbReference type="InterPro" id="IPR006076">
    <property type="entry name" value="FAD-dep_OxRdtase"/>
</dbReference>
<dbReference type="EMBL" id="BSEL01000002">
    <property type="protein sequence ID" value="GLJ66918.1"/>
    <property type="molecule type" value="Genomic_DNA"/>
</dbReference>
<evidence type="ECO:0000313" key="4">
    <source>
        <dbReference type="Proteomes" id="UP001142292"/>
    </source>
</evidence>
<dbReference type="Pfam" id="PF01266">
    <property type="entry name" value="DAO"/>
    <property type="match status" value="2"/>
</dbReference>
<dbReference type="Proteomes" id="UP001142292">
    <property type="component" value="Unassembled WGS sequence"/>
</dbReference>
<dbReference type="PANTHER" id="PTHR13847">
    <property type="entry name" value="SARCOSINE DEHYDROGENASE-RELATED"/>
    <property type="match status" value="1"/>
</dbReference>
<dbReference type="Gene3D" id="3.50.50.60">
    <property type="entry name" value="FAD/NAD(P)-binding domain"/>
    <property type="match status" value="2"/>
</dbReference>
<dbReference type="RefSeq" id="WP_189119943.1">
    <property type="nucleotide sequence ID" value="NZ_BMRK01000016.1"/>
</dbReference>
<evidence type="ECO:0000256" key="1">
    <source>
        <dbReference type="SAM" id="MobiDB-lite"/>
    </source>
</evidence>
<evidence type="ECO:0000313" key="3">
    <source>
        <dbReference type="EMBL" id="GLJ66918.1"/>
    </source>
</evidence>
<reference evidence="3" key="1">
    <citation type="journal article" date="2014" name="Int. J. Syst. Evol. Microbiol.">
        <title>Complete genome of a new Firmicutes species belonging to the dominant human colonic microbiota ('Ruminococcus bicirculans') reveals two chromosomes and a selective capacity to utilize plant glucans.</title>
        <authorList>
            <consortium name="NISC Comparative Sequencing Program"/>
            <person name="Wegmann U."/>
            <person name="Louis P."/>
            <person name="Goesmann A."/>
            <person name="Henrissat B."/>
            <person name="Duncan S.H."/>
            <person name="Flint H.J."/>
        </authorList>
    </citation>
    <scope>NUCLEOTIDE SEQUENCE</scope>
    <source>
        <strain evidence="3">VKM Ac-1246</strain>
    </source>
</reference>
<feature type="region of interest" description="Disordered" evidence="1">
    <location>
        <begin position="1"/>
        <end position="20"/>
    </location>
</feature>
<dbReference type="InterPro" id="IPR036188">
    <property type="entry name" value="FAD/NAD-bd_sf"/>
</dbReference>
<keyword evidence="4" id="KW-1185">Reference proteome</keyword>
<reference evidence="3" key="2">
    <citation type="submission" date="2023-01" db="EMBL/GenBank/DDBJ databases">
        <authorList>
            <person name="Sun Q."/>
            <person name="Evtushenko L."/>
        </authorList>
    </citation>
    <scope>NUCLEOTIDE SEQUENCE</scope>
    <source>
        <strain evidence="3">VKM Ac-1246</strain>
    </source>
</reference>
<evidence type="ECO:0000259" key="2">
    <source>
        <dbReference type="Pfam" id="PF01266"/>
    </source>
</evidence>
<feature type="domain" description="FAD dependent oxidoreductase" evidence="2">
    <location>
        <begin position="126"/>
        <end position="324"/>
    </location>
</feature>
<feature type="domain" description="FAD dependent oxidoreductase" evidence="2">
    <location>
        <begin position="25"/>
        <end position="114"/>
    </location>
</feature>
<feature type="region of interest" description="Disordered" evidence="1">
    <location>
        <begin position="328"/>
        <end position="348"/>
    </location>
</feature>
<proteinExistence type="predicted"/>
<dbReference type="SUPFAM" id="SSF51905">
    <property type="entry name" value="FAD/NAD(P)-binding domain"/>
    <property type="match status" value="1"/>
</dbReference>
<comment type="caution">
    <text evidence="3">The sequence shown here is derived from an EMBL/GenBank/DDBJ whole genome shotgun (WGS) entry which is preliminary data.</text>
</comment>
<protein>
    <recommendedName>
        <fullName evidence="2">FAD dependent oxidoreductase domain-containing protein</fullName>
    </recommendedName>
</protein>